<dbReference type="RefSeq" id="WP_304374989.1">
    <property type="nucleotide sequence ID" value="NZ_JAUOZU010000003.1"/>
</dbReference>
<reference evidence="2" key="1">
    <citation type="journal article" date="2015" name="Int. J. Syst. Evol. Microbiol.">
        <title>Rhizobium alvei sp. nov., isolated from a freshwater river.</title>
        <authorList>
            <person name="Sheu S.Y."/>
            <person name="Huang H.W."/>
            <person name="Young C.C."/>
            <person name="Chen W.M."/>
        </authorList>
    </citation>
    <scope>NUCLEOTIDE SEQUENCE</scope>
    <source>
        <strain evidence="2">TNR-22</strain>
    </source>
</reference>
<evidence type="ECO:0008006" key="4">
    <source>
        <dbReference type="Google" id="ProtNLM"/>
    </source>
</evidence>
<keyword evidence="1" id="KW-1133">Transmembrane helix</keyword>
<keyword evidence="3" id="KW-1185">Reference proteome</keyword>
<accession>A0ABT8YIN9</accession>
<protein>
    <recommendedName>
        <fullName evidence="4">Phage shock protein B</fullName>
    </recommendedName>
</protein>
<sequence length="71" mass="8281">MTFLDLILPPLLCVFLVYLLVVLYRMFRSPSRDMMTIGRENTDVIRENNELLRELIAINKALLEKQDGPKS</sequence>
<evidence type="ECO:0000313" key="2">
    <source>
        <dbReference type="EMBL" id="MDO6963100.1"/>
    </source>
</evidence>
<feature type="transmembrane region" description="Helical" evidence="1">
    <location>
        <begin position="6"/>
        <end position="27"/>
    </location>
</feature>
<evidence type="ECO:0000256" key="1">
    <source>
        <dbReference type="SAM" id="Phobius"/>
    </source>
</evidence>
<name>A0ABT8YIN9_9HYPH</name>
<keyword evidence="1" id="KW-0472">Membrane</keyword>
<comment type="caution">
    <text evidence="2">The sequence shown here is derived from an EMBL/GenBank/DDBJ whole genome shotgun (WGS) entry which is preliminary data.</text>
</comment>
<dbReference type="Proteomes" id="UP001174932">
    <property type="component" value="Unassembled WGS sequence"/>
</dbReference>
<organism evidence="2 3">
    <name type="scientific">Rhizobium alvei</name>
    <dbReference type="NCBI Taxonomy" id="1132659"/>
    <lineage>
        <taxon>Bacteria</taxon>
        <taxon>Pseudomonadati</taxon>
        <taxon>Pseudomonadota</taxon>
        <taxon>Alphaproteobacteria</taxon>
        <taxon>Hyphomicrobiales</taxon>
        <taxon>Rhizobiaceae</taxon>
        <taxon>Rhizobium/Agrobacterium group</taxon>
        <taxon>Rhizobium</taxon>
    </lineage>
</organism>
<proteinExistence type="predicted"/>
<gene>
    <name evidence="2" type="ORF">Q4481_03970</name>
</gene>
<reference evidence="2" key="2">
    <citation type="submission" date="2023-07" db="EMBL/GenBank/DDBJ databases">
        <authorList>
            <person name="Shen H."/>
        </authorList>
    </citation>
    <scope>NUCLEOTIDE SEQUENCE</scope>
    <source>
        <strain evidence="2">TNR-22</strain>
    </source>
</reference>
<keyword evidence="1" id="KW-0812">Transmembrane</keyword>
<dbReference type="EMBL" id="JAUOZU010000003">
    <property type="protein sequence ID" value="MDO6963100.1"/>
    <property type="molecule type" value="Genomic_DNA"/>
</dbReference>
<evidence type="ECO:0000313" key="3">
    <source>
        <dbReference type="Proteomes" id="UP001174932"/>
    </source>
</evidence>